<dbReference type="Pfam" id="PF00126">
    <property type="entry name" value="HTH_1"/>
    <property type="match status" value="1"/>
</dbReference>
<keyword evidence="4" id="KW-0804">Transcription</keyword>
<evidence type="ECO:0000313" key="6">
    <source>
        <dbReference type="EMBL" id="ANN78515.1"/>
    </source>
</evidence>
<dbReference type="PANTHER" id="PTHR30579:SF7">
    <property type="entry name" value="HTH-TYPE TRANSCRIPTIONAL REGULATOR LRHA-RELATED"/>
    <property type="match status" value="1"/>
</dbReference>
<gene>
    <name evidence="6" type="ORF">BAU07_16625</name>
</gene>
<evidence type="ECO:0000256" key="3">
    <source>
        <dbReference type="ARBA" id="ARBA00023125"/>
    </source>
</evidence>
<feature type="domain" description="HTH lysR-type" evidence="5">
    <location>
        <begin position="4"/>
        <end position="61"/>
    </location>
</feature>
<dbReference type="GO" id="GO:0003700">
    <property type="term" value="F:DNA-binding transcription factor activity"/>
    <property type="evidence" value="ECO:0007669"/>
    <property type="project" value="InterPro"/>
</dbReference>
<dbReference type="GO" id="GO:0003677">
    <property type="term" value="F:DNA binding"/>
    <property type="evidence" value="ECO:0007669"/>
    <property type="project" value="UniProtKB-KW"/>
</dbReference>
<protein>
    <submittedName>
        <fullName evidence="6">LysR family transcriptional regulator</fullName>
    </submittedName>
</protein>
<evidence type="ECO:0000259" key="5">
    <source>
        <dbReference type="PROSITE" id="PS50931"/>
    </source>
</evidence>
<evidence type="ECO:0000256" key="4">
    <source>
        <dbReference type="ARBA" id="ARBA00023163"/>
    </source>
</evidence>
<dbReference type="EMBL" id="CP016172">
    <property type="protein sequence ID" value="ANN78515.1"/>
    <property type="molecule type" value="Genomic_DNA"/>
</dbReference>
<dbReference type="InterPro" id="IPR000847">
    <property type="entry name" value="LysR_HTH_N"/>
</dbReference>
<name>A0A193GFD2_9BORD</name>
<proteinExistence type="inferred from homology"/>
<evidence type="ECO:0000256" key="1">
    <source>
        <dbReference type="ARBA" id="ARBA00009437"/>
    </source>
</evidence>
<dbReference type="InterPro" id="IPR005119">
    <property type="entry name" value="LysR_subst-bd"/>
</dbReference>
<evidence type="ECO:0000256" key="2">
    <source>
        <dbReference type="ARBA" id="ARBA00023015"/>
    </source>
</evidence>
<dbReference type="InterPro" id="IPR036388">
    <property type="entry name" value="WH-like_DNA-bd_sf"/>
</dbReference>
<evidence type="ECO:0000313" key="7">
    <source>
        <dbReference type="Proteomes" id="UP000091926"/>
    </source>
</evidence>
<dbReference type="InterPro" id="IPR050176">
    <property type="entry name" value="LTTR"/>
</dbReference>
<organism evidence="6 7">
    <name type="scientific">Bordetella flabilis</name>
    <dbReference type="NCBI Taxonomy" id="463014"/>
    <lineage>
        <taxon>Bacteria</taxon>
        <taxon>Pseudomonadati</taxon>
        <taxon>Pseudomonadota</taxon>
        <taxon>Betaproteobacteria</taxon>
        <taxon>Burkholderiales</taxon>
        <taxon>Alcaligenaceae</taxon>
        <taxon>Bordetella</taxon>
    </lineage>
</organism>
<dbReference type="STRING" id="463014.BAU07_16625"/>
<dbReference type="KEGG" id="bfz:BAU07_16625"/>
<dbReference type="RefSeq" id="WP_066659696.1">
    <property type="nucleotide sequence ID" value="NZ_CBCSCL010000018.1"/>
</dbReference>
<accession>A0A193GFD2</accession>
<keyword evidence="7" id="KW-1185">Reference proteome</keyword>
<dbReference type="PANTHER" id="PTHR30579">
    <property type="entry name" value="TRANSCRIPTIONAL REGULATOR"/>
    <property type="match status" value="1"/>
</dbReference>
<reference evidence="6 7" key="1">
    <citation type="submission" date="2016-06" db="EMBL/GenBank/DDBJ databases">
        <title>Complete genome sequences of Bordetella bronchialis and Bordetella flabilis.</title>
        <authorList>
            <person name="LiPuma J.J."/>
            <person name="Spilker T."/>
        </authorList>
    </citation>
    <scope>NUCLEOTIDE SEQUENCE [LARGE SCALE GENOMIC DNA]</scope>
    <source>
        <strain evidence="6 7">AU10664</strain>
    </source>
</reference>
<dbReference type="Gene3D" id="1.10.10.10">
    <property type="entry name" value="Winged helix-like DNA-binding domain superfamily/Winged helix DNA-binding domain"/>
    <property type="match status" value="1"/>
</dbReference>
<dbReference type="FunFam" id="1.10.10.10:FF:000001">
    <property type="entry name" value="LysR family transcriptional regulator"/>
    <property type="match status" value="1"/>
</dbReference>
<dbReference type="SUPFAM" id="SSF46785">
    <property type="entry name" value="Winged helix' DNA-binding domain"/>
    <property type="match status" value="1"/>
</dbReference>
<sequence>MRPLSPELLRSFVAVVQAGSFTLASERVSLSQSTVSQHIRRLEDVVGCPLFERDTRNVRMTRQGEVLFRYARDILELMEQAFTAVGGPALNGTVRLGMSEDFASTRLTDALGTFQQRNPGVELHIVTGMSGDLFRELDQDRHDLVFAKRISGSQRGQIVRTERLYWCVGPQSRITGGEAVLPLALHPEPSVSRTRVLETLKAVGREYRITTVSSSVAVLKAAVMAGLGISAFADYVVPEGLVRLQHGMPELGTLEFVIDRPAAVSHAVLALESTLRAAALDL</sequence>
<dbReference type="PRINTS" id="PR00039">
    <property type="entry name" value="HTHLYSR"/>
</dbReference>
<dbReference type="SUPFAM" id="SSF53850">
    <property type="entry name" value="Periplasmic binding protein-like II"/>
    <property type="match status" value="1"/>
</dbReference>
<dbReference type="Pfam" id="PF03466">
    <property type="entry name" value="LysR_substrate"/>
    <property type="match status" value="1"/>
</dbReference>
<dbReference type="Gene3D" id="3.40.190.10">
    <property type="entry name" value="Periplasmic binding protein-like II"/>
    <property type="match status" value="2"/>
</dbReference>
<dbReference type="InterPro" id="IPR036390">
    <property type="entry name" value="WH_DNA-bd_sf"/>
</dbReference>
<keyword evidence="2" id="KW-0805">Transcription regulation</keyword>
<dbReference type="PROSITE" id="PS50931">
    <property type="entry name" value="HTH_LYSR"/>
    <property type="match status" value="1"/>
</dbReference>
<dbReference type="OrthoDB" id="9789529at2"/>
<dbReference type="AlphaFoldDB" id="A0A193GFD2"/>
<comment type="similarity">
    <text evidence="1">Belongs to the LysR transcriptional regulatory family.</text>
</comment>
<dbReference type="Proteomes" id="UP000091926">
    <property type="component" value="Chromosome"/>
</dbReference>
<keyword evidence="3" id="KW-0238">DNA-binding</keyword>